<feature type="compositionally biased region" description="Polar residues" evidence="2">
    <location>
        <begin position="325"/>
        <end position="350"/>
    </location>
</feature>
<keyword evidence="5" id="KW-1185">Reference proteome</keyword>
<evidence type="ECO:0000313" key="4">
    <source>
        <dbReference type="EMBL" id="PVD24742.1"/>
    </source>
</evidence>
<dbReference type="Gene3D" id="3.10.20.90">
    <property type="entry name" value="Phosphatidylinositol 3-kinase Catalytic Subunit, Chain A, domain 1"/>
    <property type="match status" value="1"/>
</dbReference>
<evidence type="ECO:0000256" key="1">
    <source>
        <dbReference type="ARBA" id="ARBA00022553"/>
    </source>
</evidence>
<dbReference type="InterPro" id="IPR001012">
    <property type="entry name" value="UBX_dom"/>
</dbReference>
<evidence type="ECO:0000259" key="3">
    <source>
        <dbReference type="PROSITE" id="PS50033"/>
    </source>
</evidence>
<dbReference type="GO" id="GO:0043130">
    <property type="term" value="F:ubiquitin binding"/>
    <property type="evidence" value="ECO:0007669"/>
    <property type="project" value="TreeGrafter"/>
</dbReference>
<keyword evidence="1" id="KW-0597">Phosphoprotein</keyword>
<dbReference type="SUPFAM" id="SSF52833">
    <property type="entry name" value="Thioredoxin-like"/>
    <property type="match status" value="1"/>
</dbReference>
<dbReference type="SUPFAM" id="SSF54236">
    <property type="entry name" value="Ubiquitin-like"/>
    <property type="match status" value="1"/>
</dbReference>
<dbReference type="SUPFAM" id="SSF46934">
    <property type="entry name" value="UBA-like"/>
    <property type="match status" value="1"/>
</dbReference>
<dbReference type="GO" id="GO:0043161">
    <property type="term" value="P:proteasome-mediated ubiquitin-dependent protein catabolic process"/>
    <property type="evidence" value="ECO:0007669"/>
    <property type="project" value="TreeGrafter"/>
</dbReference>
<dbReference type="InterPro" id="IPR036249">
    <property type="entry name" value="Thioredoxin-like_sf"/>
</dbReference>
<reference evidence="4 5" key="1">
    <citation type="submission" date="2018-04" db="EMBL/GenBank/DDBJ databases">
        <title>The genome of golden apple snail Pomacea canaliculata provides insight into stress tolerance and invasive adaptation.</title>
        <authorList>
            <person name="Liu C."/>
            <person name="Liu B."/>
            <person name="Ren Y."/>
            <person name="Zhang Y."/>
            <person name="Wang H."/>
            <person name="Li S."/>
            <person name="Jiang F."/>
            <person name="Yin L."/>
            <person name="Zhang G."/>
            <person name="Qian W."/>
            <person name="Fan W."/>
        </authorList>
    </citation>
    <scope>NUCLEOTIDE SEQUENCE [LARGE SCALE GENOMIC DNA]</scope>
    <source>
        <strain evidence="4">SZHN2017</strain>
        <tissue evidence="4">Muscle</tissue>
    </source>
</reference>
<dbReference type="Pfam" id="PF13899">
    <property type="entry name" value="Thioredoxin_7"/>
    <property type="match status" value="1"/>
</dbReference>
<dbReference type="OMA" id="PPCDILF"/>
<accession>A0A2T7NUA5</accession>
<dbReference type="Pfam" id="PF00789">
    <property type="entry name" value="UBX"/>
    <property type="match status" value="1"/>
</dbReference>
<dbReference type="CDD" id="cd02958">
    <property type="entry name" value="UAS"/>
    <property type="match status" value="1"/>
</dbReference>
<dbReference type="EMBL" id="PZQS01000009">
    <property type="protein sequence ID" value="PVD24742.1"/>
    <property type="molecule type" value="Genomic_DNA"/>
</dbReference>
<dbReference type="PANTHER" id="PTHR23322:SF6">
    <property type="entry name" value="UBX DOMAIN-CONTAINING PROTEIN 7"/>
    <property type="match status" value="1"/>
</dbReference>
<feature type="compositionally biased region" description="Polar residues" evidence="2">
    <location>
        <begin position="371"/>
        <end position="383"/>
    </location>
</feature>
<dbReference type="InterPro" id="IPR006577">
    <property type="entry name" value="UAS"/>
</dbReference>
<dbReference type="SMART" id="SM00166">
    <property type="entry name" value="UBX"/>
    <property type="match status" value="1"/>
</dbReference>
<gene>
    <name evidence="4" type="ORF">C0Q70_15227</name>
</gene>
<dbReference type="STRING" id="400727.A0A2T7NUA5"/>
<dbReference type="Pfam" id="PF14555">
    <property type="entry name" value="UBA_4"/>
    <property type="match status" value="1"/>
</dbReference>
<proteinExistence type="predicted"/>
<feature type="region of interest" description="Disordered" evidence="2">
    <location>
        <begin position="282"/>
        <end position="302"/>
    </location>
</feature>
<dbReference type="SMART" id="SM00594">
    <property type="entry name" value="UAS"/>
    <property type="match status" value="1"/>
</dbReference>
<name>A0A2T7NUA5_POMCA</name>
<feature type="compositionally biased region" description="Polar residues" evidence="2">
    <location>
        <begin position="472"/>
        <end position="487"/>
    </location>
</feature>
<dbReference type="AlphaFoldDB" id="A0A2T7NUA5"/>
<feature type="region of interest" description="Disordered" evidence="2">
    <location>
        <begin position="52"/>
        <end position="81"/>
    </location>
</feature>
<dbReference type="InterPro" id="IPR029071">
    <property type="entry name" value="Ubiquitin-like_domsf"/>
</dbReference>
<dbReference type="InterPro" id="IPR009060">
    <property type="entry name" value="UBA-like_sf"/>
</dbReference>
<dbReference type="FunFam" id="3.40.30.10:FF:000079">
    <property type="entry name" value="UBX domain-containing protein 7"/>
    <property type="match status" value="1"/>
</dbReference>
<dbReference type="GO" id="GO:0005634">
    <property type="term" value="C:nucleus"/>
    <property type="evidence" value="ECO:0007669"/>
    <property type="project" value="TreeGrafter"/>
</dbReference>
<protein>
    <recommendedName>
        <fullName evidence="3">UBX domain-containing protein</fullName>
    </recommendedName>
</protein>
<dbReference type="CDD" id="cd01773">
    <property type="entry name" value="UBX_UBXN7"/>
    <property type="match status" value="1"/>
</dbReference>
<comment type="caution">
    <text evidence="4">The sequence shown here is derived from an EMBL/GenBank/DDBJ whole genome shotgun (WGS) entry which is preliminary data.</text>
</comment>
<feature type="region of interest" description="Disordered" evidence="2">
    <location>
        <begin position="325"/>
        <end position="510"/>
    </location>
</feature>
<evidence type="ECO:0000256" key="2">
    <source>
        <dbReference type="SAM" id="MobiDB-lite"/>
    </source>
</evidence>
<dbReference type="Proteomes" id="UP000245119">
    <property type="component" value="Linkage Group LG9"/>
</dbReference>
<dbReference type="PROSITE" id="PS50033">
    <property type="entry name" value="UBX"/>
    <property type="match status" value="1"/>
</dbReference>
<feature type="domain" description="UBX" evidence="3">
    <location>
        <begin position="552"/>
        <end position="629"/>
    </location>
</feature>
<feature type="compositionally biased region" description="Polar residues" evidence="2">
    <location>
        <begin position="501"/>
        <end position="510"/>
    </location>
</feature>
<dbReference type="Gene3D" id="3.40.30.10">
    <property type="entry name" value="Glutaredoxin"/>
    <property type="match status" value="1"/>
</dbReference>
<evidence type="ECO:0000313" key="5">
    <source>
        <dbReference type="Proteomes" id="UP000245119"/>
    </source>
</evidence>
<dbReference type="PANTHER" id="PTHR23322">
    <property type="entry name" value="FAS-ASSOCIATED PROTEIN"/>
    <property type="match status" value="1"/>
</dbReference>
<dbReference type="Gene3D" id="1.10.8.10">
    <property type="entry name" value="DNA helicase RuvA subunit, C-terminal domain"/>
    <property type="match status" value="1"/>
</dbReference>
<dbReference type="OrthoDB" id="270602at2759"/>
<dbReference type="CDD" id="cd14345">
    <property type="entry name" value="UBA_UBXD7"/>
    <property type="match status" value="1"/>
</dbReference>
<organism evidence="4 5">
    <name type="scientific">Pomacea canaliculata</name>
    <name type="common">Golden apple snail</name>
    <dbReference type="NCBI Taxonomy" id="400727"/>
    <lineage>
        <taxon>Eukaryota</taxon>
        <taxon>Metazoa</taxon>
        <taxon>Spiralia</taxon>
        <taxon>Lophotrochozoa</taxon>
        <taxon>Mollusca</taxon>
        <taxon>Gastropoda</taxon>
        <taxon>Caenogastropoda</taxon>
        <taxon>Architaenioglossa</taxon>
        <taxon>Ampullarioidea</taxon>
        <taxon>Ampullariidae</taxon>
        <taxon>Pomacea</taxon>
    </lineage>
</organism>
<sequence>MAAGGGMEEMVAQFCAVTGAGQDVAERLLEACNGNLELAIGMHMDQEEAPAVDISQPGGSRTQARISRRVQRTERAGEALEPEAGAAAIAGEEDLNELGVRAPIPQRHEVLVEEVPKFSFRGRRRSARSVFDGFRDFQAEARQQENMLVTGIQFAKKHTLEDLFRPPIDITFKGTFHSARDAGTSQNKWLLINVQNVQEFACQVLNRDVWSSSSVKTLIREHFVFWQVYHDSEEGKKYMQFYQVQQWPYVAALDPITGENLVTWHRVEPSSFTELLNMFLSDHPNPESSNGIPPTKRHKGTNSIVDASEEAQLEAAIKASLNQQLEPKPSGSTSAGASNSHPSSFITVDSGSEAGTDELETFSDSDDNSSRDATPQSGARITGSQGGQSPCHRNVPSGSSHSPTRQRSHGSRNHIGGASPSVGEPSGIPLVRQVLPGRAETGTGEENGDLPSTSSAQGRGQGLRLMDESENESSQGWRGSHANTPNSMEMLGGRSSEVHTVDSSSNSSLAGSTIVNVDDELDSESVEEEETDHVDVVGALNPSLWQQHFGDAQDPETNLVVRFPDGQKDLLTLPCSSKLKALFVFCSAKGFDPEKFELVVNFPRRQISSLNPDLTIKDAKLHPQETVFVQAR</sequence>
<feature type="compositionally biased region" description="Acidic residues" evidence="2">
    <location>
        <begin position="355"/>
        <end position="367"/>
    </location>
</feature>
<dbReference type="InterPro" id="IPR050730">
    <property type="entry name" value="UBX_domain-protein"/>
</dbReference>